<dbReference type="InterPro" id="IPR027417">
    <property type="entry name" value="P-loop_NTPase"/>
</dbReference>
<dbReference type="GO" id="GO:0016787">
    <property type="term" value="F:hydrolase activity"/>
    <property type="evidence" value="ECO:0007669"/>
    <property type="project" value="UniProtKB-KW"/>
</dbReference>
<keyword evidence="2" id="KW-0067">ATP-binding</keyword>
<dbReference type="EMBL" id="SNRX01000003">
    <property type="protein sequence ID" value="KAA6303045.1"/>
    <property type="molecule type" value="Genomic_DNA"/>
</dbReference>
<keyword evidence="2" id="KW-0378">Hydrolase</keyword>
<name>A0A5M8P3J2_9BACT</name>
<evidence type="ECO:0000259" key="1">
    <source>
        <dbReference type="Pfam" id="PF12705"/>
    </source>
</evidence>
<dbReference type="Gene3D" id="3.90.320.10">
    <property type="match status" value="1"/>
</dbReference>
<proteinExistence type="predicted"/>
<dbReference type="SUPFAM" id="SSF52540">
    <property type="entry name" value="P-loop containing nucleoside triphosphate hydrolases"/>
    <property type="match status" value="1"/>
</dbReference>
<dbReference type="InterPro" id="IPR038726">
    <property type="entry name" value="PDDEXK_AddAB-type"/>
</dbReference>
<comment type="caution">
    <text evidence="2">The sequence shown here is derived from an EMBL/GenBank/DDBJ whole genome shotgun (WGS) entry which is preliminary data.</text>
</comment>
<dbReference type="InterPro" id="IPR011604">
    <property type="entry name" value="PDDEXK-like_dom_sf"/>
</dbReference>
<dbReference type="GO" id="GO:0003678">
    <property type="term" value="F:DNA helicase activity"/>
    <property type="evidence" value="ECO:0007669"/>
    <property type="project" value="UniProtKB-EC"/>
</dbReference>
<keyword evidence="2" id="KW-0547">Nucleotide-binding</keyword>
<dbReference type="SUPFAM" id="SSF52980">
    <property type="entry name" value="Restriction endonuclease-like"/>
    <property type="match status" value="1"/>
</dbReference>
<feature type="domain" description="PD-(D/E)XK endonuclease-like" evidence="1">
    <location>
        <begin position="661"/>
        <end position="952"/>
    </location>
</feature>
<dbReference type="EC" id="3.6.4.12" evidence="2"/>
<protein>
    <submittedName>
        <fullName evidence="2">ATP-dependent helicase/deoxyribonuclease subunit B</fullName>
        <ecNumber evidence="2">3.6.4.12</ecNumber>
    </submittedName>
</protein>
<accession>A0A5M8P3J2</accession>
<organism evidence="2 3">
    <name type="scientific">Candidatus Ordinivivax streblomastigis</name>
    <dbReference type="NCBI Taxonomy" id="2540710"/>
    <lineage>
        <taxon>Bacteria</taxon>
        <taxon>Pseudomonadati</taxon>
        <taxon>Bacteroidota</taxon>
        <taxon>Bacteroidia</taxon>
        <taxon>Bacteroidales</taxon>
        <taxon>Candidatus Ordinivivax</taxon>
    </lineage>
</organism>
<reference evidence="2 3" key="1">
    <citation type="submission" date="2019-03" db="EMBL/GenBank/DDBJ databases">
        <title>Single cell metagenomics reveals metabolic interactions within the superorganism composed of flagellate Streblomastix strix and complex community of Bacteroidetes bacteria on its surface.</title>
        <authorList>
            <person name="Treitli S.C."/>
            <person name="Kolisko M."/>
            <person name="Husnik F."/>
            <person name="Keeling P."/>
            <person name="Hampl V."/>
        </authorList>
    </citation>
    <scope>NUCLEOTIDE SEQUENCE [LARGE SCALE GENOMIC DNA]</scope>
    <source>
        <strain evidence="2">St1</strain>
    </source>
</reference>
<dbReference type="Proteomes" id="UP000324575">
    <property type="component" value="Unassembled WGS sequence"/>
</dbReference>
<keyword evidence="2" id="KW-0347">Helicase</keyword>
<dbReference type="Pfam" id="PF12705">
    <property type="entry name" value="PDDEXK_1"/>
    <property type="match status" value="1"/>
</dbReference>
<evidence type="ECO:0000313" key="3">
    <source>
        <dbReference type="Proteomes" id="UP000324575"/>
    </source>
</evidence>
<dbReference type="InterPro" id="IPR011335">
    <property type="entry name" value="Restrct_endonuc-II-like"/>
</dbReference>
<sequence>MADNRPEPFLQLVAKDIIARFGNDLSDIVVVFPGIRASLFFNQYLYRQTQSPLWAPQYRSIESLFEGAASLRKGDSIQLIAELYDTYQQIYNEHHTTPSTETLDEFFFFGEILLNDFDDVDKNLVNAQALFSNLQDLDALRDDFTHLSEEQIESINRFLGAFRGESALKTAFWNIWNILGNVYSAFQEKLKSQNTAYPGMLMRSVVENETSVFPAKHYVFVGFNVLSKCEEALFKQLKHKASFYWDYDAYYLSTEAGKFIQQNIRNFGSALDKSCFDTFLYSEKKITFLASSSESGQAAAITPWIDALGKEPSFSQPDSAIVLCNEALLPMVMHAIPSGKVENVNITMGFPIMQTAICSFLQALADMQTKGYRPSDCSFWYRYVLPVLRHPYTHLIFPEAEEVKKHLTKNNIFYPNLEQLKDELLFTYAPDTASLAHYLLEIIQKVGRTFEKNRTDLYAGLYQESVFRAYQLINRLYGLLSTKQLALEKPTFLRLLRKLLSTVQIPFHGEPVKGLQIMGVLETRTLDFDNLFILNMNEGSMPGGNSDNTFIPQFLRTHFGMSTPDHQESIFAYYFYRLIQRAKNITLVYHTDKTQTGKAEMSRFLLQLLVEPKLRGTIERFSLQSRIQPIQTQAVTVEKDAALLETLKQKYDLNTNSEAYRLSPTALNSYIDCSYKFYLQYIQGLKSKEELADELDNSVFGSIFHRAAELLYRAISAGRSLPFTVDKELFNDYLVVPHKIKKLVLKAFEEEYFKGRSVAEEDFNGEQLINFHVICKLLERLIRFDRQRTPFTILGLEHPVKEEFNLPARNIRLFIGGIIDRLEEKDGKRYILDYKTGGKAKEIKTLEELFTQKNKRASHIFQTFVYASALLQREDFNHPIVPALLYIQQASKEDYSSVVQYNKEPVDDFRNLAADFKQLLLSKIDEIFDPAIPFRQTELVENCTYCDFKAMCACG</sequence>
<evidence type="ECO:0000313" key="2">
    <source>
        <dbReference type="EMBL" id="KAA6303045.1"/>
    </source>
</evidence>
<gene>
    <name evidence="2" type="ORF">EZS26_000648</name>
</gene>
<dbReference type="AlphaFoldDB" id="A0A5M8P3J2"/>